<feature type="signal peptide" evidence="1">
    <location>
        <begin position="1"/>
        <end position="24"/>
    </location>
</feature>
<dbReference type="EMBL" id="JAEQND010000006">
    <property type="protein sequence ID" value="MBL0425959.1"/>
    <property type="molecule type" value="Genomic_DNA"/>
</dbReference>
<dbReference type="Gene3D" id="2.60.40.2810">
    <property type="match status" value="1"/>
</dbReference>
<name>A0ABS1JNX4_9BURK</name>
<dbReference type="Pfam" id="PF17963">
    <property type="entry name" value="Big_9"/>
    <property type="match status" value="2"/>
</dbReference>
<evidence type="ECO:0000313" key="3">
    <source>
        <dbReference type="Proteomes" id="UP000622707"/>
    </source>
</evidence>
<evidence type="ECO:0000256" key="1">
    <source>
        <dbReference type="SAM" id="SignalP"/>
    </source>
</evidence>
<dbReference type="Proteomes" id="UP000622707">
    <property type="component" value="Unassembled WGS sequence"/>
</dbReference>
<protein>
    <submittedName>
        <fullName evidence="2">Uncharacterized protein</fullName>
    </submittedName>
</protein>
<organism evidence="2 3">
    <name type="scientific">Ramlibacter alkalitolerans</name>
    <dbReference type="NCBI Taxonomy" id="2039631"/>
    <lineage>
        <taxon>Bacteria</taxon>
        <taxon>Pseudomonadati</taxon>
        <taxon>Pseudomonadota</taxon>
        <taxon>Betaproteobacteria</taxon>
        <taxon>Burkholderiales</taxon>
        <taxon>Comamonadaceae</taxon>
        <taxon>Ramlibacter</taxon>
    </lineage>
</organism>
<dbReference type="RefSeq" id="WP_201689895.1">
    <property type="nucleotide sequence ID" value="NZ_JAEQND010000006.1"/>
</dbReference>
<keyword evidence="1" id="KW-0732">Signal</keyword>
<sequence length="881" mass="90825">MVSSKRSLVAAAVLLALAAAPAHAVLERVGPINKAPTVGGFPAWFQDKTGITLEFCDYLTTIERDGGWCTALEGPVPEQFPIDFGPEHFYFAADNVLQDPALNFKARLVLSIEAGFSNEILPIDGDQMTFGRLRVVIPNLPFDGDYRVITPYSDMTFRDQKVGGKIAYTSDVGLACVATFECTLKAAVGPFLLPSAVPGGSEVPPMPDLRSAPPGTDPYYDALVARGGVSIDPQTGKKYIADPARIGAVTGSPLPDFTAYEVNGTSGPRNHNTFRIEVRTPGDGLVIYTVEGQSNFILAGRLMTGTLPGKVTPTRAAYKADGVGNITDLDVFATASATTQARLPAQPQQPPVVPVLSYFGEPCVGSLGVNPDTGMTVINSPPYAAPAGTPTPMAQNGTIFWGQSQPTGVPPSHVCIMDSAARDAQGQTIPAYYVQKVTDTVTVSAASYDGPNGGKLNVNATSSDPTAVLTLLAYGPNNPETPGVATASAPGTGLDLAGNMATVTGLMAVPGNVQVLSSKGGIGTRDTDTARGMATGGGTGGSGGGSGGGEIVIGVPVAVNETGTIFEDCSPTTASMCMSGQDLAVDLIGNDTVVVNGSVMTLRNFVRQGLGTVIVEAQAPRLGLANMTADGIVSYMPNPNASGTDSIPYTVSINGKVSNQGMLTINITPVNDVPFASNTTSSGVLGRANTMNLIANSTDPDGAADLKDAVILSWPTQLGARPTPVNGVISFTPTTAGTYNIVYQVKDAAGALSPNTASGSVSVLTAETITFTKSQFTPGQLRWVVSGTDTARQQQTLTIVYGNGKTRSGVTCDGTANKAECVIGTTLVDGAGGWLFDRIVPAATPQDPTSGTVWRTAPTRVIVFSSQPVLGGSQSATILLK</sequence>
<evidence type="ECO:0000313" key="2">
    <source>
        <dbReference type="EMBL" id="MBL0425959.1"/>
    </source>
</evidence>
<feature type="chain" id="PRO_5047446789" evidence="1">
    <location>
        <begin position="25"/>
        <end position="881"/>
    </location>
</feature>
<keyword evidence="3" id="KW-1185">Reference proteome</keyword>
<proteinExistence type="predicted"/>
<reference evidence="2 3" key="1">
    <citation type="journal article" date="2017" name="Int. J. Syst. Evol. Microbiol.">
        <title>Ramlibacter alkalitolerans sp. nov., alkali-tolerant bacterium isolated from soil of ginseng.</title>
        <authorList>
            <person name="Lee D.H."/>
            <person name="Cha C.J."/>
        </authorList>
    </citation>
    <scope>NUCLEOTIDE SEQUENCE [LARGE SCALE GENOMIC DNA]</scope>
    <source>
        <strain evidence="2 3">KACC 19305</strain>
    </source>
</reference>
<accession>A0ABS1JNX4</accession>
<comment type="caution">
    <text evidence="2">The sequence shown here is derived from an EMBL/GenBank/DDBJ whole genome shotgun (WGS) entry which is preliminary data.</text>
</comment>
<gene>
    <name evidence="2" type="ORF">JI746_12670</name>
</gene>